<dbReference type="OrthoDB" id="5472224at2"/>
<dbReference type="AlphaFoldDB" id="A0A1I3TLP0"/>
<dbReference type="NCBIfam" id="TIGR04391">
    <property type="entry name" value="CcmD_alt_fam"/>
    <property type="match status" value="1"/>
</dbReference>
<dbReference type="RefSeq" id="WP_092193761.1">
    <property type="nucleotide sequence ID" value="NZ_FORX01000006.1"/>
</dbReference>
<dbReference type="EMBL" id="FORX01000006">
    <property type="protein sequence ID" value="SFJ72134.1"/>
    <property type="molecule type" value="Genomic_DNA"/>
</dbReference>
<dbReference type="InterPro" id="IPR030888">
    <property type="entry name" value="Put_ccm"/>
</dbReference>
<gene>
    <name evidence="2" type="ORF">SAMN04488082_10627</name>
</gene>
<name>A0A1I3TLP0_9BACT</name>
<sequence length="43" mass="5007">MNYLFIANVCIWLGVGGYVLFLARQHSVLERRVRQLEIIDGNE</sequence>
<feature type="transmembrane region" description="Helical" evidence="1">
    <location>
        <begin position="6"/>
        <end position="23"/>
    </location>
</feature>
<reference evidence="3" key="1">
    <citation type="submission" date="2016-10" db="EMBL/GenBank/DDBJ databases">
        <authorList>
            <person name="Varghese N."/>
            <person name="Submissions S."/>
        </authorList>
    </citation>
    <scope>NUCLEOTIDE SEQUENCE [LARGE SCALE GENOMIC DNA]</scope>
    <source>
        <strain evidence="3">DSM 5918</strain>
    </source>
</reference>
<protein>
    <submittedName>
        <fullName evidence="2">CcmD family protein</fullName>
    </submittedName>
</protein>
<keyword evidence="1" id="KW-0472">Membrane</keyword>
<evidence type="ECO:0000313" key="3">
    <source>
        <dbReference type="Proteomes" id="UP000198635"/>
    </source>
</evidence>
<evidence type="ECO:0000313" key="2">
    <source>
        <dbReference type="EMBL" id="SFJ72134.1"/>
    </source>
</evidence>
<keyword evidence="1" id="KW-1133">Transmembrane helix</keyword>
<evidence type="ECO:0000256" key="1">
    <source>
        <dbReference type="SAM" id="Phobius"/>
    </source>
</evidence>
<keyword evidence="3" id="KW-1185">Reference proteome</keyword>
<organism evidence="2 3">
    <name type="scientific">Desulfomicrobium apsheronum</name>
    <dbReference type="NCBI Taxonomy" id="52560"/>
    <lineage>
        <taxon>Bacteria</taxon>
        <taxon>Pseudomonadati</taxon>
        <taxon>Thermodesulfobacteriota</taxon>
        <taxon>Desulfovibrionia</taxon>
        <taxon>Desulfovibrionales</taxon>
        <taxon>Desulfomicrobiaceae</taxon>
        <taxon>Desulfomicrobium</taxon>
    </lineage>
</organism>
<dbReference type="Proteomes" id="UP000198635">
    <property type="component" value="Unassembled WGS sequence"/>
</dbReference>
<keyword evidence="1" id="KW-0812">Transmembrane</keyword>
<accession>A0A1I3TLP0</accession>
<proteinExistence type="predicted"/>